<protein>
    <submittedName>
        <fullName evidence="1">Uncharacterized protein</fullName>
    </submittedName>
</protein>
<gene>
    <name evidence="1" type="ORF">CIK65_07635</name>
</gene>
<evidence type="ECO:0000313" key="1">
    <source>
        <dbReference type="EMBL" id="PCC43162.1"/>
    </source>
</evidence>
<evidence type="ECO:0000313" key="2">
    <source>
        <dbReference type="Proteomes" id="UP000218620"/>
    </source>
</evidence>
<comment type="caution">
    <text evidence="1">The sequence shown here is derived from an EMBL/GenBank/DDBJ whole genome shotgun (WGS) entry which is preliminary data.</text>
</comment>
<name>A0A2A3YTQ8_BREAU</name>
<proteinExistence type="predicted"/>
<dbReference type="Proteomes" id="UP000218620">
    <property type="component" value="Unassembled WGS sequence"/>
</dbReference>
<sequence>MRSRTDVLVRRPAQETAGLPAHFAASSFASESIDAGASVLANLGEPYIDKGGNDLDNSGDAVPVYLDLPLTILLDYHSEKDRRADS</sequence>
<dbReference type="EMBL" id="NRGQ01000007">
    <property type="protein sequence ID" value="PCC43162.1"/>
    <property type="molecule type" value="Genomic_DNA"/>
</dbReference>
<accession>A0A2A3YTQ8</accession>
<dbReference type="RefSeq" id="WP_096177798.1">
    <property type="nucleotide sequence ID" value="NZ_NRGQ01000007.1"/>
</dbReference>
<dbReference type="AlphaFoldDB" id="A0A2A3YTQ8"/>
<organism evidence="1 2">
    <name type="scientific">Brevibacterium aurantiacum</name>
    <dbReference type="NCBI Taxonomy" id="273384"/>
    <lineage>
        <taxon>Bacteria</taxon>
        <taxon>Bacillati</taxon>
        <taxon>Actinomycetota</taxon>
        <taxon>Actinomycetes</taxon>
        <taxon>Micrococcales</taxon>
        <taxon>Brevibacteriaceae</taxon>
        <taxon>Brevibacterium</taxon>
    </lineage>
</organism>
<reference evidence="1 2" key="1">
    <citation type="journal article" date="2017" name="Elife">
        <title>Extensive horizontal gene transfer in cheese-associated bacteria.</title>
        <authorList>
            <person name="Bonham K.S."/>
            <person name="Wolfe B.E."/>
            <person name="Dutton R.J."/>
        </authorList>
    </citation>
    <scope>NUCLEOTIDE SEQUENCE [LARGE SCALE GENOMIC DNA]</scope>
    <source>
        <strain evidence="1 2">962_8</strain>
    </source>
</reference>